<proteinExistence type="predicted"/>
<dbReference type="AlphaFoldDB" id="A0AE65"/>
<reference evidence="1" key="1">
    <citation type="journal article" date="2006" name="Microbiology (Mosc.)">
        <title>Multiple biosynthetic and uptake systems mediate siderophore-dependent iron acquisition in Streptomyces coelicolor A3(2) and Streptomyces ambofaciens ATCC 23877.</title>
        <authorList>
            <person name="Barona-Gomez F."/>
            <person name="Lautru S."/>
            <person name="Francou F.X."/>
            <person name="Leblond P."/>
            <person name="Pernodet J.L."/>
            <person name="Challis G.L."/>
        </authorList>
    </citation>
    <scope>NUCLEOTIDE SEQUENCE</scope>
    <source>
        <strain evidence="1">ATCC 23877</strain>
    </source>
</reference>
<accession>A0AE65</accession>
<protein>
    <submittedName>
        <fullName evidence="1">Uncharacterized protein</fullName>
    </submittedName>
</protein>
<organism evidence="1">
    <name type="scientific">Streptomyces ambofaciens (strain ATCC 23877 / 3486 / DSM 40053 / JCM 4204 / NBRC 12836 / NRRL B-2516)</name>
    <dbReference type="NCBI Taxonomy" id="278992"/>
    <lineage>
        <taxon>Bacteria</taxon>
        <taxon>Bacillati</taxon>
        <taxon>Actinomycetota</taxon>
        <taxon>Actinomycetes</taxon>
        <taxon>Kitasatosporales</taxon>
        <taxon>Streptomycetaceae</taxon>
        <taxon>Streptomyces</taxon>
    </lineage>
</organism>
<gene>
    <name evidence="1" type="ORF">SAMR1065</name>
</gene>
<name>A0AE65_STRA7</name>
<dbReference type="RefSeq" id="WP_218922754.1">
    <property type="nucleotide sequence ID" value="NZ_CP012382.1"/>
</dbReference>
<dbReference type="EMBL" id="AM238664">
    <property type="protein sequence ID" value="CAJ88774.1"/>
    <property type="molecule type" value="Genomic_DNA"/>
</dbReference>
<sequence length="197" mass="21770">MKTDERIAHMFWPALRALSHGELTSSQQTWLRDTFRLDAGPRTEGPGAAQSIAHRSFTGEEGDRLVLDLARTGEAGWVFTLFHTGRQPATGTVEAHRTLFRDVIDRLGLTLVEISPAATADEVLTPAPEPADAPASALGAHWDLPAELRRVWPHLGLREDAPREVKEVKLRELMRTPAWAAAPVDLQRQAEEFLSGD</sequence>
<reference evidence="1" key="2">
    <citation type="journal article" date="2006" name="Mol. Biol. Evol.">
        <title>Evolution of the terminal regions of the Streptomyces linear chromosome.</title>
        <authorList>
            <person name="Choulet F."/>
            <person name="Aigle B."/>
            <person name="Gallois A."/>
            <person name="Mangenot S."/>
            <person name="Gerbaud C."/>
            <person name="Truong C."/>
            <person name="Francou F.X."/>
            <person name="Fourrier C."/>
            <person name="Guerineau M."/>
            <person name="Decaris B."/>
            <person name="Barbe V."/>
            <person name="Pernodet J.L."/>
            <person name="Leblond P."/>
        </authorList>
    </citation>
    <scope>NUCLEOTIDE SEQUENCE</scope>
    <source>
        <strain evidence="1">ATCC 23877</strain>
    </source>
</reference>
<evidence type="ECO:0000313" key="1">
    <source>
        <dbReference type="EMBL" id="CAJ88774.1"/>
    </source>
</evidence>